<dbReference type="AlphaFoldDB" id="A0A7T7XL93"/>
<dbReference type="PIRSF" id="PIRSF036603">
    <property type="entry name" value="DPol_eta"/>
    <property type="match status" value="1"/>
</dbReference>
<keyword evidence="8 15" id="KW-0479">Metal-binding</keyword>
<dbReference type="InterPro" id="IPR043128">
    <property type="entry name" value="Rev_trsase/Diguanyl_cyclase"/>
</dbReference>
<accession>A0A7T7XL93</accession>
<dbReference type="InterPro" id="IPR022880">
    <property type="entry name" value="DNApol_IV"/>
</dbReference>
<dbReference type="GO" id="GO:0003684">
    <property type="term" value="F:damaged DNA binding"/>
    <property type="evidence" value="ECO:0007669"/>
    <property type="project" value="InterPro"/>
</dbReference>
<evidence type="ECO:0000256" key="7">
    <source>
        <dbReference type="ARBA" id="ARBA00022705"/>
    </source>
</evidence>
<feature type="domain" description="UmuC" evidence="16">
    <location>
        <begin position="9"/>
        <end position="192"/>
    </location>
</feature>
<keyword evidence="7 15" id="KW-0235">DNA replication</keyword>
<keyword evidence="13 15" id="KW-0234">DNA repair</keyword>
<dbReference type="InterPro" id="IPR036775">
    <property type="entry name" value="DNA_pol_Y-fam_lit_finger_sf"/>
</dbReference>
<evidence type="ECO:0000256" key="10">
    <source>
        <dbReference type="ARBA" id="ARBA00022842"/>
    </source>
</evidence>
<evidence type="ECO:0000256" key="14">
    <source>
        <dbReference type="ARBA" id="ARBA00049244"/>
    </source>
</evidence>
<comment type="function">
    <text evidence="15">Poorly processive, error-prone DNA polymerase involved in untargeted mutagenesis. Copies undamaged DNA at stalled replication forks, which arise in vivo from mismatched or misaligned primer ends. These misaligned primers can be extended by PolIV. Exhibits no 3'-5' exonuclease (proofreading) activity. May be involved in translesional synthesis, in conjunction with the beta clamp from PolIII.</text>
</comment>
<keyword evidence="3 15" id="KW-0515">Mutator protein</keyword>
<dbReference type="Proteomes" id="UP000595917">
    <property type="component" value="Chromosome"/>
</dbReference>
<dbReference type="RefSeq" id="WP_215625780.1">
    <property type="nucleotide sequence ID" value="NZ_CP067089.2"/>
</dbReference>
<feature type="site" description="Substrate discrimination" evidence="15">
    <location>
        <position position="18"/>
    </location>
</feature>
<gene>
    <name evidence="15 17" type="primary">dinB</name>
    <name evidence="17" type="ORF">JFL75_16275</name>
</gene>
<dbReference type="SUPFAM" id="SSF100879">
    <property type="entry name" value="Lesion bypass DNA polymerase (Y-family), little finger domain"/>
    <property type="match status" value="1"/>
</dbReference>
<dbReference type="GO" id="GO:0003887">
    <property type="term" value="F:DNA-directed DNA polymerase activity"/>
    <property type="evidence" value="ECO:0007669"/>
    <property type="project" value="UniProtKB-UniRule"/>
</dbReference>
<evidence type="ECO:0000256" key="13">
    <source>
        <dbReference type="ARBA" id="ARBA00023204"/>
    </source>
</evidence>
<evidence type="ECO:0000256" key="1">
    <source>
        <dbReference type="ARBA" id="ARBA00004496"/>
    </source>
</evidence>
<keyword evidence="18" id="KW-1185">Reference proteome</keyword>
<comment type="catalytic activity">
    <reaction evidence="14 15">
        <text>DNA(n) + a 2'-deoxyribonucleoside 5'-triphosphate = DNA(n+1) + diphosphate</text>
        <dbReference type="Rhea" id="RHEA:22508"/>
        <dbReference type="Rhea" id="RHEA-COMP:17339"/>
        <dbReference type="Rhea" id="RHEA-COMP:17340"/>
        <dbReference type="ChEBI" id="CHEBI:33019"/>
        <dbReference type="ChEBI" id="CHEBI:61560"/>
        <dbReference type="ChEBI" id="CHEBI:173112"/>
        <dbReference type="EC" id="2.7.7.7"/>
    </reaction>
</comment>
<dbReference type="Gene3D" id="1.10.150.20">
    <property type="entry name" value="5' to 3' exonuclease, C-terminal subdomain"/>
    <property type="match status" value="1"/>
</dbReference>
<comment type="cofactor">
    <cofactor evidence="15">
        <name>Mg(2+)</name>
        <dbReference type="ChEBI" id="CHEBI:18420"/>
    </cofactor>
    <text evidence="15">Binds 2 magnesium ions per subunit.</text>
</comment>
<comment type="similarity">
    <text evidence="2 15">Belongs to the DNA polymerase type-Y family.</text>
</comment>
<evidence type="ECO:0000256" key="15">
    <source>
        <dbReference type="HAMAP-Rule" id="MF_01113"/>
    </source>
</evidence>
<keyword evidence="12 15" id="KW-0238">DNA-binding</keyword>
<evidence type="ECO:0000256" key="2">
    <source>
        <dbReference type="ARBA" id="ARBA00010945"/>
    </source>
</evidence>
<dbReference type="Pfam" id="PF11799">
    <property type="entry name" value="IMS_C"/>
    <property type="match status" value="1"/>
</dbReference>
<evidence type="ECO:0000256" key="6">
    <source>
        <dbReference type="ARBA" id="ARBA00022695"/>
    </source>
</evidence>
<dbReference type="InterPro" id="IPR043502">
    <property type="entry name" value="DNA/RNA_pol_sf"/>
</dbReference>
<comment type="subcellular location">
    <subcellularLocation>
        <location evidence="1 15">Cytoplasm</location>
    </subcellularLocation>
</comment>
<evidence type="ECO:0000313" key="18">
    <source>
        <dbReference type="Proteomes" id="UP000595917"/>
    </source>
</evidence>
<dbReference type="InterPro" id="IPR053848">
    <property type="entry name" value="IMS_HHH_1"/>
</dbReference>
<dbReference type="NCBIfam" id="NF002677">
    <property type="entry name" value="PRK02406.1"/>
    <property type="match status" value="1"/>
</dbReference>
<keyword evidence="5 15" id="KW-0808">Transferase</keyword>
<dbReference type="HAMAP" id="MF_01113">
    <property type="entry name" value="DNApol_IV"/>
    <property type="match status" value="1"/>
</dbReference>
<reference evidence="17" key="1">
    <citation type="submission" date="2021-01" db="EMBL/GenBank/DDBJ databases">
        <title>Description of Breznakiella homolactica.</title>
        <authorList>
            <person name="Song Y."/>
            <person name="Brune A."/>
        </authorList>
    </citation>
    <scope>NUCLEOTIDE SEQUENCE</scope>
    <source>
        <strain evidence="17">RmG30</strain>
    </source>
</reference>
<feature type="binding site" evidence="15">
    <location>
        <position position="109"/>
    </location>
    <ligand>
        <name>Mg(2+)</name>
        <dbReference type="ChEBI" id="CHEBI:18420"/>
    </ligand>
</feature>
<feature type="binding site" evidence="15">
    <location>
        <position position="13"/>
    </location>
    <ligand>
        <name>Mg(2+)</name>
        <dbReference type="ChEBI" id="CHEBI:18420"/>
    </ligand>
</feature>
<comment type="subunit">
    <text evidence="15">Monomer.</text>
</comment>
<feature type="active site" evidence="15">
    <location>
        <position position="110"/>
    </location>
</feature>
<protein>
    <recommendedName>
        <fullName evidence="15">DNA polymerase IV</fullName>
        <shortName evidence="15">Pol IV</shortName>
        <ecNumber evidence="15">2.7.7.7</ecNumber>
    </recommendedName>
</protein>
<dbReference type="InterPro" id="IPR017961">
    <property type="entry name" value="DNA_pol_Y-fam_little_finger"/>
</dbReference>
<dbReference type="Gene3D" id="3.30.70.270">
    <property type="match status" value="1"/>
</dbReference>
<dbReference type="EC" id="2.7.7.7" evidence="15"/>
<name>A0A7T7XL93_9SPIR</name>
<evidence type="ECO:0000313" key="17">
    <source>
        <dbReference type="EMBL" id="QQO08474.1"/>
    </source>
</evidence>
<dbReference type="GO" id="GO:0009432">
    <property type="term" value="P:SOS response"/>
    <property type="evidence" value="ECO:0007669"/>
    <property type="project" value="TreeGrafter"/>
</dbReference>
<dbReference type="Pfam" id="PF00817">
    <property type="entry name" value="IMS"/>
    <property type="match status" value="1"/>
</dbReference>
<dbReference type="GO" id="GO:0006281">
    <property type="term" value="P:DNA repair"/>
    <property type="evidence" value="ECO:0007669"/>
    <property type="project" value="UniProtKB-UniRule"/>
</dbReference>
<evidence type="ECO:0000256" key="9">
    <source>
        <dbReference type="ARBA" id="ARBA00022763"/>
    </source>
</evidence>
<evidence type="ECO:0000256" key="4">
    <source>
        <dbReference type="ARBA" id="ARBA00022490"/>
    </source>
</evidence>
<dbReference type="PANTHER" id="PTHR11076">
    <property type="entry name" value="DNA REPAIR POLYMERASE UMUC / TRANSFERASE FAMILY MEMBER"/>
    <property type="match status" value="1"/>
</dbReference>
<dbReference type="PROSITE" id="PS50173">
    <property type="entry name" value="UMUC"/>
    <property type="match status" value="1"/>
</dbReference>
<dbReference type="InterPro" id="IPR050116">
    <property type="entry name" value="DNA_polymerase-Y"/>
</dbReference>
<dbReference type="InterPro" id="IPR001126">
    <property type="entry name" value="UmuC"/>
</dbReference>
<dbReference type="Pfam" id="PF21999">
    <property type="entry name" value="IMS_HHH_1"/>
    <property type="match status" value="1"/>
</dbReference>
<dbReference type="SUPFAM" id="SSF56672">
    <property type="entry name" value="DNA/RNA polymerases"/>
    <property type="match status" value="1"/>
</dbReference>
<evidence type="ECO:0000256" key="3">
    <source>
        <dbReference type="ARBA" id="ARBA00022457"/>
    </source>
</evidence>
<organism evidence="17 18">
    <name type="scientific">Breznakiella homolactica</name>
    <dbReference type="NCBI Taxonomy" id="2798577"/>
    <lineage>
        <taxon>Bacteria</taxon>
        <taxon>Pseudomonadati</taxon>
        <taxon>Spirochaetota</taxon>
        <taxon>Spirochaetia</taxon>
        <taxon>Spirochaetales</taxon>
        <taxon>Breznakiellaceae</taxon>
        <taxon>Breznakiella</taxon>
    </lineage>
</organism>
<proteinExistence type="inferred from homology"/>
<evidence type="ECO:0000259" key="16">
    <source>
        <dbReference type="PROSITE" id="PS50173"/>
    </source>
</evidence>
<keyword evidence="9 15" id="KW-0227">DNA damage</keyword>
<keyword evidence="4 15" id="KW-0963">Cytoplasm</keyword>
<evidence type="ECO:0000256" key="5">
    <source>
        <dbReference type="ARBA" id="ARBA00022679"/>
    </source>
</evidence>
<dbReference type="PANTHER" id="PTHR11076:SF35">
    <property type="entry name" value="DNA REPAIR PROTEIN HOMOLOG YOBH"/>
    <property type="match status" value="1"/>
</dbReference>
<keyword evidence="10 15" id="KW-0460">Magnesium</keyword>
<dbReference type="Gene3D" id="3.30.1490.100">
    <property type="entry name" value="DNA polymerase, Y-family, little finger domain"/>
    <property type="match status" value="1"/>
</dbReference>
<dbReference type="KEGG" id="bhc:JFL75_16275"/>
<dbReference type="GO" id="GO:0000287">
    <property type="term" value="F:magnesium ion binding"/>
    <property type="evidence" value="ECO:0007669"/>
    <property type="project" value="UniProtKB-UniRule"/>
</dbReference>
<sequence>MNPEKERIIFHIDCNAFFASVEEILSPELKKVPMAVCGNPESRRGIILAKNELAKGFGIKTAETIWQAKRKCPGLVLRPVRHRLYTEYSERINTVYGEYTDLVERFGRDESYLDVTGSIRLFGGDPAALAHTIRERIPREFGLTVSVGVSFNKIFAKLASDLKKPNAVSIITRDNFRDVVWPMPVSALLMVGESTANVLHSIGISTIGDLAKAKETTLERKLGKFGELLFQYANGTDTSPVRSADEIPDVHSIGNGMTFKRNLYSQDDIKTAVTALADTVASRLRQQGLKCLTVQITIKDPELKVITRQKAAAGPTWLASELARESLSLIEASWSPGKPIRLLTVTAQKLVPADAAREQLNLFQEPDQKITRQKKEKLERAIDTIRDKYGTRSISPGNVIGNDLGINEDYSFDE</sequence>
<dbReference type="GO" id="GO:0005829">
    <property type="term" value="C:cytosol"/>
    <property type="evidence" value="ECO:0007669"/>
    <property type="project" value="TreeGrafter"/>
</dbReference>
<dbReference type="GO" id="GO:0006261">
    <property type="term" value="P:DNA-templated DNA replication"/>
    <property type="evidence" value="ECO:0007669"/>
    <property type="project" value="UniProtKB-UniRule"/>
</dbReference>
<dbReference type="GO" id="GO:0042276">
    <property type="term" value="P:error-prone translesion synthesis"/>
    <property type="evidence" value="ECO:0007669"/>
    <property type="project" value="TreeGrafter"/>
</dbReference>
<evidence type="ECO:0000256" key="12">
    <source>
        <dbReference type="ARBA" id="ARBA00023125"/>
    </source>
</evidence>
<evidence type="ECO:0000256" key="8">
    <source>
        <dbReference type="ARBA" id="ARBA00022723"/>
    </source>
</evidence>
<evidence type="ECO:0000256" key="11">
    <source>
        <dbReference type="ARBA" id="ARBA00022932"/>
    </source>
</evidence>
<dbReference type="CDD" id="cd03586">
    <property type="entry name" value="PolY_Pol_IV_kappa"/>
    <property type="match status" value="1"/>
</dbReference>
<keyword evidence="6 15" id="KW-0548">Nucleotidyltransferase</keyword>
<dbReference type="Gene3D" id="3.40.1170.60">
    <property type="match status" value="1"/>
</dbReference>
<dbReference type="EMBL" id="CP067089">
    <property type="protein sequence ID" value="QQO08474.1"/>
    <property type="molecule type" value="Genomic_DNA"/>
</dbReference>
<keyword evidence="11 15" id="KW-0239">DNA-directed DNA polymerase</keyword>